<dbReference type="AlphaFoldDB" id="A0A2N3NA55"/>
<dbReference type="OrthoDB" id="4843554at2759"/>
<evidence type="ECO:0000313" key="2">
    <source>
        <dbReference type="EMBL" id="PKS09326.1"/>
    </source>
</evidence>
<sequence>MHSNATWALLIGLVPALVTALGLDRDDVPLACANVCAPLVQLSFACDVNDDIVGDRQEEALEQQCICGNTGFNLAATTADCAACIGQNAVQRDDLEG</sequence>
<reference evidence="2 3" key="1">
    <citation type="journal article" date="2017" name="G3 (Bethesda)">
        <title>First Draft Genome Sequence of the Pathogenic Fungus Lomentospora prolificans (Formerly Scedosporium prolificans).</title>
        <authorList>
            <person name="Luo R."/>
            <person name="Zimin A."/>
            <person name="Workman R."/>
            <person name="Fan Y."/>
            <person name="Pertea G."/>
            <person name="Grossman N."/>
            <person name="Wear M.P."/>
            <person name="Jia B."/>
            <person name="Miller H."/>
            <person name="Casadevall A."/>
            <person name="Timp W."/>
            <person name="Zhang S.X."/>
            <person name="Salzberg S.L."/>
        </authorList>
    </citation>
    <scope>NUCLEOTIDE SEQUENCE [LARGE SCALE GENOMIC DNA]</scope>
    <source>
        <strain evidence="2 3">JHH-5317</strain>
    </source>
</reference>
<evidence type="ECO:0000313" key="3">
    <source>
        <dbReference type="Proteomes" id="UP000233524"/>
    </source>
</evidence>
<dbReference type="Proteomes" id="UP000233524">
    <property type="component" value="Unassembled WGS sequence"/>
</dbReference>
<keyword evidence="1" id="KW-0732">Signal</keyword>
<keyword evidence="3" id="KW-1185">Reference proteome</keyword>
<feature type="signal peptide" evidence="1">
    <location>
        <begin position="1"/>
        <end position="20"/>
    </location>
</feature>
<evidence type="ECO:0000256" key="1">
    <source>
        <dbReference type="SAM" id="SignalP"/>
    </source>
</evidence>
<name>A0A2N3NA55_9PEZI</name>
<proteinExistence type="predicted"/>
<feature type="chain" id="PRO_5014852639" evidence="1">
    <location>
        <begin position="21"/>
        <end position="97"/>
    </location>
</feature>
<comment type="caution">
    <text evidence="2">The sequence shown here is derived from an EMBL/GenBank/DDBJ whole genome shotgun (WGS) entry which is preliminary data.</text>
</comment>
<dbReference type="VEuPathDB" id="FungiDB:jhhlp_003940"/>
<accession>A0A2N3NA55</accession>
<dbReference type="EMBL" id="NLAX01000010">
    <property type="protein sequence ID" value="PKS09326.1"/>
    <property type="molecule type" value="Genomic_DNA"/>
</dbReference>
<protein>
    <submittedName>
        <fullName evidence="2">Uncharacterized protein</fullName>
    </submittedName>
</protein>
<organism evidence="2 3">
    <name type="scientific">Lomentospora prolificans</name>
    <dbReference type="NCBI Taxonomy" id="41688"/>
    <lineage>
        <taxon>Eukaryota</taxon>
        <taxon>Fungi</taxon>
        <taxon>Dikarya</taxon>
        <taxon>Ascomycota</taxon>
        <taxon>Pezizomycotina</taxon>
        <taxon>Sordariomycetes</taxon>
        <taxon>Hypocreomycetidae</taxon>
        <taxon>Microascales</taxon>
        <taxon>Microascaceae</taxon>
        <taxon>Lomentospora</taxon>
    </lineage>
</organism>
<gene>
    <name evidence="2" type="ORF">jhhlp_003940</name>
</gene>
<dbReference type="STRING" id="41688.A0A2N3NA55"/>
<dbReference type="InParanoid" id="A0A2N3NA55"/>